<keyword evidence="5" id="KW-0479">Metal-binding</keyword>
<keyword evidence="4" id="KW-0540">Nuclease</keyword>
<keyword evidence="6" id="KW-0255">Endonuclease</keyword>
<evidence type="ECO:0000256" key="7">
    <source>
        <dbReference type="ARBA" id="ARBA00022801"/>
    </source>
</evidence>
<evidence type="ECO:0000256" key="2">
    <source>
        <dbReference type="ARBA" id="ARBA00005300"/>
    </source>
</evidence>
<name>A0A0A2KJB5_PENIT</name>
<reference evidence="10 11" key="1">
    <citation type="journal article" date="2015" name="Mol. Plant Microbe Interact.">
        <title>Genome, transcriptome, and functional analyses of Penicillium expansum provide new insights into secondary metabolism and pathogenicity.</title>
        <authorList>
            <person name="Ballester A.R."/>
            <person name="Marcet-Houben M."/>
            <person name="Levin E."/>
            <person name="Sela N."/>
            <person name="Selma-Lazaro C."/>
            <person name="Carmona L."/>
            <person name="Wisniewski M."/>
            <person name="Droby S."/>
            <person name="Gonzalez-Candelas L."/>
            <person name="Gabaldon T."/>
        </authorList>
    </citation>
    <scope>NUCLEOTIDE SEQUENCE [LARGE SCALE GENOMIC DNA]</scope>
    <source>
        <strain evidence="10 11">PHI-1</strain>
    </source>
</reference>
<dbReference type="OMA" id="GMRIQFW"/>
<proteinExistence type="inferred from homology"/>
<keyword evidence="11" id="KW-1185">Reference proteome</keyword>
<comment type="catalytic activity">
    <reaction evidence="1">
        <text>Endonucleolytic cleavage to 5'-phosphomonoester.</text>
        <dbReference type="EC" id="3.1.26.4"/>
    </reaction>
</comment>
<evidence type="ECO:0000256" key="1">
    <source>
        <dbReference type="ARBA" id="ARBA00000077"/>
    </source>
</evidence>
<dbReference type="EC" id="3.1.26.4" evidence="3"/>
<dbReference type="PhylomeDB" id="A0A0A2KJB5"/>
<dbReference type="Proteomes" id="UP000030104">
    <property type="component" value="Unassembled WGS sequence"/>
</dbReference>
<dbReference type="InterPro" id="IPR012337">
    <property type="entry name" value="RNaseH-like_sf"/>
</dbReference>
<feature type="region of interest" description="Disordered" evidence="8">
    <location>
        <begin position="24"/>
        <end position="50"/>
    </location>
</feature>
<gene>
    <name evidence="10" type="ORF">PITC_044830</name>
</gene>
<comment type="similarity">
    <text evidence="2">Belongs to the RNase H family.</text>
</comment>
<evidence type="ECO:0000313" key="11">
    <source>
        <dbReference type="Proteomes" id="UP000030104"/>
    </source>
</evidence>
<dbReference type="AlphaFoldDB" id="A0A0A2KJB5"/>
<dbReference type="PANTHER" id="PTHR10642:SF26">
    <property type="entry name" value="RIBONUCLEASE H1"/>
    <property type="match status" value="1"/>
</dbReference>
<dbReference type="InterPro" id="IPR050092">
    <property type="entry name" value="RNase_H"/>
</dbReference>
<dbReference type="PROSITE" id="PS50879">
    <property type="entry name" value="RNASE_H_1"/>
    <property type="match status" value="1"/>
</dbReference>
<dbReference type="EMBL" id="JQGA01001252">
    <property type="protein sequence ID" value="KGO67869.1"/>
    <property type="molecule type" value="Genomic_DNA"/>
</dbReference>
<feature type="domain" description="RNase H type-1" evidence="9">
    <location>
        <begin position="65"/>
        <end position="231"/>
    </location>
</feature>
<accession>A0A0A2KJB5</accession>
<sequence length="242" mass="27452">MARRRKYRPPRRVSTPSAELRFGTGRIFPKKFKPPNPNDTPESLFSSRRTENVTPPVRRFIRRNTDNQFLIYTDGACLGNGGAYPKAGCCFVYRDSTPKSNIRGYTVFALEKQGPTGIAHPQTSNRAELRAVIAATRSRHWVSEGCRCLVIATDSEYVVKGVTQWVKAWVRNGWATKAGAPVKNQDLWQCLLGEVERWDEEGMRIQFWWIPRGLNTKADLHAKAAAKKRPSQEFRDGFGVPV</sequence>
<dbReference type="InterPro" id="IPR036397">
    <property type="entry name" value="RNaseH_sf"/>
</dbReference>
<dbReference type="STRING" id="40296.A0A0A2KJB5"/>
<dbReference type="PANTHER" id="PTHR10642">
    <property type="entry name" value="RIBONUCLEASE H1"/>
    <property type="match status" value="1"/>
</dbReference>
<organism evidence="10 11">
    <name type="scientific">Penicillium italicum</name>
    <name type="common">Blue mold</name>
    <dbReference type="NCBI Taxonomy" id="40296"/>
    <lineage>
        <taxon>Eukaryota</taxon>
        <taxon>Fungi</taxon>
        <taxon>Dikarya</taxon>
        <taxon>Ascomycota</taxon>
        <taxon>Pezizomycotina</taxon>
        <taxon>Eurotiomycetes</taxon>
        <taxon>Eurotiomycetidae</taxon>
        <taxon>Eurotiales</taxon>
        <taxon>Aspergillaceae</taxon>
        <taxon>Penicillium</taxon>
    </lineage>
</organism>
<keyword evidence="7" id="KW-0378">Hydrolase</keyword>
<evidence type="ECO:0000256" key="8">
    <source>
        <dbReference type="SAM" id="MobiDB-lite"/>
    </source>
</evidence>
<dbReference type="HOGENOM" id="CLU_030894_4_1_1"/>
<protein>
    <recommendedName>
        <fullName evidence="3">ribonuclease H</fullName>
        <ecNumber evidence="3">3.1.26.4</ecNumber>
    </recommendedName>
</protein>
<dbReference type="GO" id="GO:0003676">
    <property type="term" value="F:nucleic acid binding"/>
    <property type="evidence" value="ECO:0007669"/>
    <property type="project" value="InterPro"/>
</dbReference>
<dbReference type="GO" id="GO:0046872">
    <property type="term" value="F:metal ion binding"/>
    <property type="evidence" value="ECO:0007669"/>
    <property type="project" value="UniProtKB-KW"/>
</dbReference>
<evidence type="ECO:0000256" key="3">
    <source>
        <dbReference type="ARBA" id="ARBA00012180"/>
    </source>
</evidence>
<comment type="caution">
    <text evidence="10">The sequence shown here is derived from an EMBL/GenBank/DDBJ whole genome shotgun (WGS) entry which is preliminary data.</text>
</comment>
<dbReference type="SUPFAM" id="SSF53098">
    <property type="entry name" value="Ribonuclease H-like"/>
    <property type="match status" value="1"/>
</dbReference>
<evidence type="ECO:0000313" key="10">
    <source>
        <dbReference type="EMBL" id="KGO67869.1"/>
    </source>
</evidence>
<evidence type="ECO:0000256" key="6">
    <source>
        <dbReference type="ARBA" id="ARBA00022759"/>
    </source>
</evidence>
<evidence type="ECO:0000259" key="9">
    <source>
        <dbReference type="PROSITE" id="PS50879"/>
    </source>
</evidence>
<dbReference type="Gene3D" id="3.30.420.10">
    <property type="entry name" value="Ribonuclease H-like superfamily/Ribonuclease H"/>
    <property type="match status" value="1"/>
</dbReference>
<dbReference type="Pfam" id="PF00075">
    <property type="entry name" value="RNase_H"/>
    <property type="match status" value="1"/>
</dbReference>
<evidence type="ECO:0000256" key="4">
    <source>
        <dbReference type="ARBA" id="ARBA00022722"/>
    </source>
</evidence>
<dbReference type="CDD" id="cd13934">
    <property type="entry name" value="RNase_H_Dikarya_like"/>
    <property type="match status" value="1"/>
</dbReference>
<dbReference type="InterPro" id="IPR002156">
    <property type="entry name" value="RNaseH_domain"/>
</dbReference>
<dbReference type="GO" id="GO:0004523">
    <property type="term" value="F:RNA-DNA hybrid ribonuclease activity"/>
    <property type="evidence" value="ECO:0007669"/>
    <property type="project" value="UniProtKB-EC"/>
</dbReference>
<dbReference type="GO" id="GO:0043137">
    <property type="term" value="P:DNA replication, removal of RNA primer"/>
    <property type="evidence" value="ECO:0007669"/>
    <property type="project" value="TreeGrafter"/>
</dbReference>
<dbReference type="OrthoDB" id="407198at2759"/>
<evidence type="ECO:0000256" key="5">
    <source>
        <dbReference type="ARBA" id="ARBA00022723"/>
    </source>
</evidence>